<dbReference type="SUPFAM" id="SSF46785">
    <property type="entry name" value="Winged helix' DNA-binding domain"/>
    <property type="match status" value="1"/>
</dbReference>
<feature type="region of interest" description="Disordered" evidence="1">
    <location>
        <begin position="82"/>
        <end position="105"/>
    </location>
</feature>
<dbReference type="InterPro" id="IPR036390">
    <property type="entry name" value="WH_DNA-bd_sf"/>
</dbReference>
<reference evidence="2 3" key="1">
    <citation type="submission" date="2022-05" db="EMBL/GenBank/DDBJ databases">
        <title>Genome Sequencing of Bee-Associated Microbes.</title>
        <authorList>
            <person name="Dunlap C."/>
        </authorList>
    </citation>
    <scope>NUCLEOTIDE SEQUENCE [LARGE SCALE GENOMIC DNA]</scope>
    <source>
        <strain evidence="2 3">NRRL NRS-1438</strain>
    </source>
</reference>
<feature type="compositionally biased region" description="Polar residues" evidence="1">
    <location>
        <begin position="89"/>
        <end position="105"/>
    </location>
</feature>
<protein>
    <recommendedName>
        <fullName evidence="4">Transcription regulator PadR N-terminal domain-containing protein</fullName>
    </recommendedName>
</protein>
<evidence type="ECO:0000313" key="2">
    <source>
        <dbReference type="EMBL" id="MCY9522722.1"/>
    </source>
</evidence>
<name>A0ABT4DZD9_9BACL</name>
<accession>A0ABT4DZD9</accession>
<gene>
    <name evidence="2" type="ORF">M5X09_24195</name>
</gene>
<evidence type="ECO:0008006" key="4">
    <source>
        <dbReference type="Google" id="ProtNLM"/>
    </source>
</evidence>
<dbReference type="EMBL" id="JAMDLW010000047">
    <property type="protein sequence ID" value="MCY9522722.1"/>
    <property type="molecule type" value="Genomic_DNA"/>
</dbReference>
<organism evidence="2 3">
    <name type="scientific">Paenibacillus apiarius</name>
    <dbReference type="NCBI Taxonomy" id="46240"/>
    <lineage>
        <taxon>Bacteria</taxon>
        <taxon>Bacillati</taxon>
        <taxon>Bacillota</taxon>
        <taxon>Bacilli</taxon>
        <taxon>Bacillales</taxon>
        <taxon>Paenibacillaceae</taxon>
        <taxon>Paenibacillus</taxon>
    </lineage>
</organism>
<evidence type="ECO:0000313" key="3">
    <source>
        <dbReference type="Proteomes" id="UP001207626"/>
    </source>
</evidence>
<dbReference type="Proteomes" id="UP001207626">
    <property type="component" value="Unassembled WGS sequence"/>
</dbReference>
<keyword evidence="3" id="KW-1185">Reference proteome</keyword>
<evidence type="ECO:0000256" key="1">
    <source>
        <dbReference type="SAM" id="MobiDB-lite"/>
    </source>
</evidence>
<proteinExistence type="predicted"/>
<sequence length="105" mass="11953">MKRLADKQLVNVTVIGDSKNKKVYSILPAGKEAFLVWLSEPLQLTKNEHLLKIFFYDYLDEGTRRTRLAEYRIKVASDLAHGEDEANTPVDSVSHVAQSHSVLRQ</sequence>
<comment type="caution">
    <text evidence="2">The sequence shown here is derived from an EMBL/GenBank/DDBJ whole genome shotgun (WGS) entry which is preliminary data.</text>
</comment>